<dbReference type="PANTHER" id="PTHR42782">
    <property type="entry name" value="SI:CH73-314G15.3"/>
    <property type="match status" value="1"/>
</dbReference>
<keyword evidence="2" id="KW-1185">Reference proteome</keyword>
<dbReference type="KEGG" id="pdq:CL55_00013780"/>
<dbReference type="InterPro" id="IPR011197">
    <property type="entry name" value="UCP012318"/>
</dbReference>
<gene>
    <name evidence="1" type="ORF">CL55_00013780</name>
</gene>
<dbReference type="STRING" id="1835254.CL55_00013780"/>
<accession>A0A0E3ZMF5</accession>
<sequence>MLELRGEALAILVSTDPQIKVSRLGHLFDEYQGGRIALNLSEVFDSANLNLPGRPAKPDLVAPKWVPKRKMDTVEGRAILWHSLAHIEFNAMNLALDAIWRFPNMPKAYYEDWLKVAKEESYHFSLINAHLHSFGFSYGDFPAHNSLWEMVERTSDSVIARMALVPRTMEARGLDAVPEIRDRFRQIQDDRAVEILEIILHDEISHVLIGNRWFNFLCTKESLSPITTYRELAEKYRAPTLRGPFNFEAREQAGFSSDELEILESLSEKRTQAA</sequence>
<dbReference type="RefSeq" id="WP_046330435.1">
    <property type="nucleotide sequence ID" value="NZ_CP007501.1"/>
</dbReference>
<evidence type="ECO:0000313" key="2">
    <source>
        <dbReference type="Proteomes" id="UP000061135"/>
    </source>
</evidence>
<dbReference type="PANTHER" id="PTHR42782:SF4">
    <property type="entry name" value="DUF455 DOMAIN-CONTAINING PROTEIN"/>
    <property type="match status" value="1"/>
</dbReference>
<dbReference type="PIRSF" id="PIRSF012318">
    <property type="entry name" value="UCP012318"/>
    <property type="match status" value="1"/>
</dbReference>
<proteinExistence type="predicted"/>
<dbReference type="Pfam" id="PF04305">
    <property type="entry name" value="DUF455"/>
    <property type="match status" value="1"/>
</dbReference>
<reference evidence="1 2" key="1">
    <citation type="submission" date="2014-03" db="EMBL/GenBank/DDBJ databases">
        <title>Genome of Polynucleobacter strain MWH-MoK4.</title>
        <authorList>
            <person name="Hahn M.W."/>
        </authorList>
    </citation>
    <scope>NUCLEOTIDE SEQUENCE [LARGE SCALE GENOMIC DNA]</scope>
    <source>
        <strain evidence="1 2">MWH-MoK4</strain>
    </source>
</reference>
<dbReference type="CDD" id="cd00657">
    <property type="entry name" value="Ferritin_like"/>
    <property type="match status" value="1"/>
</dbReference>
<dbReference type="InterPro" id="IPR007402">
    <property type="entry name" value="DUF455"/>
</dbReference>
<evidence type="ECO:0000313" key="1">
    <source>
        <dbReference type="EMBL" id="AKD25711.1"/>
    </source>
</evidence>
<organism evidence="1 2">
    <name type="scientific">Polynucleobacter duraquae</name>
    <dbReference type="NCBI Taxonomy" id="1835254"/>
    <lineage>
        <taxon>Bacteria</taxon>
        <taxon>Pseudomonadati</taxon>
        <taxon>Pseudomonadota</taxon>
        <taxon>Betaproteobacteria</taxon>
        <taxon>Burkholderiales</taxon>
        <taxon>Burkholderiaceae</taxon>
        <taxon>Polynucleobacter</taxon>
    </lineage>
</organism>
<dbReference type="OrthoDB" id="9778629at2"/>
<dbReference type="HOGENOM" id="CLU_035354_0_1_4"/>
<name>A0A0E3ZMF5_9BURK</name>
<dbReference type="AlphaFoldDB" id="A0A0E3ZMF5"/>
<protein>
    <recommendedName>
        <fullName evidence="3">DUF455 domain-containing protein</fullName>
    </recommendedName>
</protein>
<evidence type="ECO:0008006" key="3">
    <source>
        <dbReference type="Google" id="ProtNLM"/>
    </source>
</evidence>
<dbReference type="Proteomes" id="UP000061135">
    <property type="component" value="Chromosome"/>
</dbReference>
<dbReference type="EMBL" id="CP007501">
    <property type="protein sequence ID" value="AKD25711.1"/>
    <property type="molecule type" value="Genomic_DNA"/>
</dbReference>
<dbReference type="InterPro" id="IPR009078">
    <property type="entry name" value="Ferritin-like_SF"/>
</dbReference>
<dbReference type="SUPFAM" id="SSF47240">
    <property type="entry name" value="Ferritin-like"/>
    <property type="match status" value="1"/>
</dbReference>
<dbReference type="PATRIC" id="fig|576611.7.peg.1400"/>